<dbReference type="GO" id="GO:0051539">
    <property type="term" value="F:4 iron, 4 sulfur cluster binding"/>
    <property type="evidence" value="ECO:0007669"/>
    <property type="project" value="UniProtKB-KW"/>
</dbReference>
<organism evidence="7">
    <name type="scientific">bioreactor metagenome</name>
    <dbReference type="NCBI Taxonomy" id="1076179"/>
    <lineage>
        <taxon>unclassified sequences</taxon>
        <taxon>metagenomes</taxon>
        <taxon>ecological metagenomes</taxon>
    </lineage>
</organism>
<evidence type="ECO:0000256" key="1">
    <source>
        <dbReference type="ARBA" id="ARBA00001966"/>
    </source>
</evidence>
<evidence type="ECO:0000256" key="4">
    <source>
        <dbReference type="ARBA" id="ARBA00022723"/>
    </source>
</evidence>
<gene>
    <name evidence="7" type="primary">pflA_23</name>
    <name evidence="7" type="ORF">SDC9_165216</name>
</gene>
<dbReference type="InterPro" id="IPR034457">
    <property type="entry name" value="Organic_radical-activating"/>
</dbReference>
<keyword evidence="7" id="KW-0560">Oxidoreductase</keyword>
<dbReference type="EC" id="1.97.1.4" evidence="7"/>
<evidence type="ECO:0000256" key="5">
    <source>
        <dbReference type="ARBA" id="ARBA00023004"/>
    </source>
</evidence>
<keyword evidence="3" id="KW-0949">S-adenosyl-L-methionine</keyword>
<dbReference type="GO" id="GO:0016829">
    <property type="term" value="F:lyase activity"/>
    <property type="evidence" value="ECO:0007669"/>
    <property type="project" value="UniProtKB-KW"/>
</dbReference>
<keyword evidence="6" id="KW-0411">Iron-sulfur</keyword>
<evidence type="ECO:0000256" key="2">
    <source>
        <dbReference type="ARBA" id="ARBA00022485"/>
    </source>
</evidence>
<comment type="cofactor">
    <cofactor evidence="1">
        <name>[4Fe-4S] cluster</name>
        <dbReference type="ChEBI" id="CHEBI:49883"/>
    </cofactor>
</comment>
<dbReference type="AlphaFoldDB" id="A0A645FTS1"/>
<keyword evidence="7" id="KW-0670">Pyruvate</keyword>
<dbReference type="GO" id="GO:0046872">
    <property type="term" value="F:metal ion binding"/>
    <property type="evidence" value="ECO:0007669"/>
    <property type="project" value="UniProtKB-KW"/>
</dbReference>
<keyword evidence="7" id="KW-0456">Lyase</keyword>
<proteinExistence type="predicted"/>
<dbReference type="EMBL" id="VSSQ01065081">
    <property type="protein sequence ID" value="MPN17861.1"/>
    <property type="molecule type" value="Genomic_DNA"/>
</dbReference>
<keyword evidence="5" id="KW-0408">Iron</keyword>
<keyword evidence="2" id="KW-0004">4Fe-4S</keyword>
<sequence length="140" mass="15342">MDTSGYAPTNAIHKVLPYSDAVLFSLKAVNNTVHRKLTGKDNNIILANLRLAASLGTVTVRYVVIPGINNSHADIAALGNIINNLPQPVPVELLPYHTLGRSKWDQLGKAYSLTGVPPATEKEVEQVRQWLKDQNIITIH</sequence>
<evidence type="ECO:0000256" key="6">
    <source>
        <dbReference type="ARBA" id="ARBA00023014"/>
    </source>
</evidence>
<keyword evidence="4" id="KW-0479">Metal-binding</keyword>
<protein>
    <submittedName>
        <fullName evidence="7">Pyruvate formate-lyase 1-activating enzyme</fullName>
        <ecNumber evidence="7">1.97.1.4</ecNumber>
    </submittedName>
</protein>
<dbReference type="PANTHER" id="PTHR30352">
    <property type="entry name" value="PYRUVATE FORMATE-LYASE-ACTIVATING ENZYME"/>
    <property type="match status" value="1"/>
</dbReference>
<name>A0A645FTS1_9ZZZZ</name>
<dbReference type="GO" id="GO:0043365">
    <property type="term" value="F:[formate-C-acetyltransferase]-activating enzyme activity"/>
    <property type="evidence" value="ECO:0007669"/>
    <property type="project" value="UniProtKB-EC"/>
</dbReference>
<evidence type="ECO:0000313" key="7">
    <source>
        <dbReference type="EMBL" id="MPN17861.1"/>
    </source>
</evidence>
<accession>A0A645FTS1</accession>
<comment type="caution">
    <text evidence="7">The sequence shown here is derived from an EMBL/GenBank/DDBJ whole genome shotgun (WGS) entry which is preliminary data.</text>
</comment>
<dbReference type="InterPro" id="IPR058240">
    <property type="entry name" value="rSAM_sf"/>
</dbReference>
<reference evidence="7" key="1">
    <citation type="submission" date="2019-08" db="EMBL/GenBank/DDBJ databases">
        <authorList>
            <person name="Kucharzyk K."/>
            <person name="Murdoch R.W."/>
            <person name="Higgins S."/>
            <person name="Loffler F."/>
        </authorList>
    </citation>
    <scope>NUCLEOTIDE SEQUENCE</scope>
</reference>
<dbReference type="SUPFAM" id="SSF102114">
    <property type="entry name" value="Radical SAM enzymes"/>
    <property type="match status" value="1"/>
</dbReference>
<evidence type="ECO:0000256" key="3">
    <source>
        <dbReference type="ARBA" id="ARBA00022691"/>
    </source>
</evidence>
<dbReference type="Gene3D" id="3.80.30.10">
    <property type="entry name" value="pyruvate-formate lyase- activating enzyme"/>
    <property type="match status" value="1"/>
</dbReference>